<dbReference type="HOGENOM" id="CLU_1889784_0_0_1"/>
<sequence>MKFQTFIQEIAQIQLENRKLKPNFLQSIYVTKNIPRQSIKNTNYYQFSFNSNKKYPQSSYQKRIQLLEDLRQERSQKQSSNKTEVIKLQNNYPEYIVVILRIYSLFLFVNLHQRIDISIQKQLLQNEILSKKKIF</sequence>
<dbReference type="EMBL" id="CT868003">
    <property type="protein sequence ID" value="CAK59642.1"/>
    <property type="molecule type" value="Genomic_DNA"/>
</dbReference>
<name>A0BM75_PARTE</name>
<dbReference type="GeneID" id="5012824"/>
<dbReference type="AlphaFoldDB" id="A0BM75"/>
<dbReference type="InParanoid" id="A0BM75"/>
<dbReference type="RefSeq" id="XP_001427040.1">
    <property type="nucleotide sequence ID" value="XM_001427003.1"/>
</dbReference>
<keyword evidence="2" id="KW-1185">Reference proteome</keyword>
<reference evidence="1 2" key="1">
    <citation type="journal article" date="2006" name="Nature">
        <title>Global trends of whole-genome duplications revealed by the ciliate Paramecium tetraurelia.</title>
        <authorList>
            <consortium name="Genoscope"/>
            <person name="Aury J.-M."/>
            <person name="Jaillon O."/>
            <person name="Duret L."/>
            <person name="Noel B."/>
            <person name="Jubin C."/>
            <person name="Porcel B.M."/>
            <person name="Segurens B."/>
            <person name="Daubin V."/>
            <person name="Anthouard V."/>
            <person name="Aiach N."/>
            <person name="Arnaiz O."/>
            <person name="Billaut A."/>
            <person name="Beisson J."/>
            <person name="Blanc I."/>
            <person name="Bouhouche K."/>
            <person name="Camara F."/>
            <person name="Duharcourt S."/>
            <person name="Guigo R."/>
            <person name="Gogendeau D."/>
            <person name="Katinka M."/>
            <person name="Keller A.-M."/>
            <person name="Kissmehl R."/>
            <person name="Klotz C."/>
            <person name="Koll F."/>
            <person name="Le Moue A."/>
            <person name="Lepere C."/>
            <person name="Malinsky S."/>
            <person name="Nowacki M."/>
            <person name="Nowak J.K."/>
            <person name="Plattner H."/>
            <person name="Poulain J."/>
            <person name="Ruiz F."/>
            <person name="Serrano V."/>
            <person name="Zagulski M."/>
            <person name="Dessen P."/>
            <person name="Betermier M."/>
            <person name="Weissenbach J."/>
            <person name="Scarpelli C."/>
            <person name="Schachter V."/>
            <person name="Sperling L."/>
            <person name="Meyer E."/>
            <person name="Cohen J."/>
            <person name="Wincker P."/>
        </authorList>
    </citation>
    <scope>NUCLEOTIDE SEQUENCE [LARGE SCALE GENOMIC DNA]</scope>
    <source>
        <strain evidence="1 2">Stock d4-2</strain>
    </source>
</reference>
<gene>
    <name evidence="1" type="ORF">GSPATT00030276001</name>
</gene>
<proteinExistence type="predicted"/>
<protein>
    <recommendedName>
        <fullName evidence="3">Transmembrane protein</fullName>
    </recommendedName>
</protein>
<organism evidence="1 2">
    <name type="scientific">Paramecium tetraurelia</name>
    <dbReference type="NCBI Taxonomy" id="5888"/>
    <lineage>
        <taxon>Eukaryota</taxon>
        <taxon>Sar</taxon>
        <taxon>Alveolata</taxon>
        <taxon>Ciliophora</taxon>
        <taxon>Intramacronucleata</taxon>
        <taxon>Oligohymenophorea</taxon>
        <taxon>Peniculida</taxon>
        <taxon>Parameciidae</taxon>
        <taxon>Paramecium</taxon>
    </lineage>
</organism>
<evidence type="ECO:0000313" key="1">
    <source>
        <dbReference type="EMBL" id="CAK59642.1"/>
    </source>
</evidence>
<evidence type="ECO:0008006" key="3">
    <source>
        <dbReference type="Google" id="ProtNLM"/>
    </source>
</evidence>
<evidence type="ECO:0000313" key="2">
    <source>
        <dbReference type="Proteomes" id="UP000000600"/>
    </source>
</evidence>
<dbReference type="Proteomes" id="UP000000600">
    <property type="component" value="Unassembled WGS sequence"/>
</dbReference>
<accession>A0BM75</accession>
<dbReference type="KEGG" id="ptm:GSPATT00030276001"/>